<dbReference type="EMBL" id="VFOP01000001">
    <property type="protein sequence ID" value="TQL52152.1"/>
    <property type="molecule type" value="Genomic_DNA"/>
</dbReference>
<dbReference type="PANTHER" id="PTHR23534">
    <property type="entry name" value="MFS PERMEASE"/>
    <property type="match status" value="1"/>
</dbReference>
<evidence type="ECO:0000256" key="2">
    <source>
        <dbReference type="ARBA" id="ARBA00022692"/>
    </source>
</evidence>
<accession>A0A542YVQ5</accession>
<organism evidence="7 8">
    <name type="scientific">Ornithinicoccus hortensis</name>
    <dbReference type="NCBI Taxonomy" id="82346"/>
    <lineage>
        <taxon>Bacteria</taxon>
        <taxon>Bacillati</taxon>
        <taxon>Actinomycetota</taxon>
        <taxon>Actinomycetes</taxon>
        <taxon>Micrococcales</taxon>
        <taxon>Intrasporangiaceae</taxon>
        <taxon>Ornithinicoccus</taxon>
    </lineage>
</organism>
<feature type="transmembrane region" description="Helical" evidence="5">
    <location>
        <begin position="175"/>
        <end position="197"/>
    </location>
</feature>
<dbReference type="Gene3D" id="1.20.1250.20">
    <property type="entry name" value="MFS general substrate transporter like domains"/>
    <property type="match status" value="2"/>
</dbReference>
<feature type="transmembrane region" description="Helical" evidence="5">
    <location>
        <begin position="141"/>
        <end position="160"/>
    </location>
</feature>
<evidence type="ECO:0000256" key="5">
    <source>
        <dbReference type="SAM" id="Phobius"/>
    </source>
</evidence>
<evidence type="ECO:0000313" key="7">
    <source>
        <dbReference type="EMBL" id="TQL52152.1"/>
    </source>
</evidence>
<comment type="subcellular location">
    <subcellularLocation>
        <location evidence="1">Cell membrane</location>
        <topology evidence="1">Multi-pass membrane protein</topology>
    </subcellularLocation>
</comment>
<evidence type="ECO:0000256" key="4">
    <source>
        <dbReference type="ARBA" id="ARBA00023136"/>
    </source>
</evidence>
<keyword evidence="8" id="KW-1185">Reference proteome</keyword>
<gene>
    <name evidence="7" type="ORF">FB467_3326</name>
</gene>
<dbReference type="SUPFAM" id="SSF103473">
    <property type="entry name" value="MFS general substrate transporter"/>
    <property type="match status" value="1"/>
</dbReference>
<sequence>MSVDPSTVPAIQARTLRTLMGSQVLGGVGVASGIAVGALLAVEVSGDESLSGLANTTQVLGAALFTAPVAAIMAVRGRRAGLVAAYVVGIVGAVVAITATVVGSFPLLLAGTALFGAATTANAQARYAAADLAEPAHRGRQLSMVLWATTIGSVLGPNLIGPGKWVARMLGLPELSGALVFSALGFAVAGVLLTTWLRPDPLLTARALVDGPLPGPGLRPARRSVIAGARIILATPAALLGAAAITGGHVVMVAVMVMTPVHMQHGHAEVEVIGLVISIHILGMYGFSPVVGTLTDRWGAPTVVLCGVGILLLACLLAGLTEAGWSPLLMAGLFLLGVGWSCTMVAGSGLLAGAVPPDDRSAVQGAADIVMGLSAAAGGALAGIVLGAYGYGWLCLLSAIVALALGVGTISARRMVSLTP</sequence>
<dbReference type="GO" id="GO:0005886">
    <property type="term" value="C:plasma membrane"/>
    <property type="evidence" value="ECO:0007669"/>
    <property type="project" value="UniProtKB-SubCell"/>
</dbReference>
<dbReference type="Pfam" id="PF07690">
    <property type="entry name" value="MFS_1"/>
    <property type="match status" value="1"/>
</dbReference>
<evidence type="ECO:0000256" key="1">
    <source>
        <dbReference type="ARBA" id="ARBA00004651"/>
    </source>
</evidence>
<feature type="transmembrane region" description="Helical" evidence="5">
    <location>
        <begin position="270"/>
        <end position="291"/>
    </location>
</feature>
<feature type="transmembrane region" description="Helical" evidence="5">
    <location>
        <begin position="56"/>
        <end position="75"/>
    </location>
</feature>
<dbReference type="Proteomes" id="UP000319516">
    <property type="component" value="Unassembled WGS sequence"/>
</dbReference>
<feature type="transmembrane region" description="Helical" evidence="5">
    <location>
        <begin position="391"/>
        <end position="412"/>
    </location>
</feature>
<dbReference type="PANTHER" id="PTHR23534:SF1">
    <property type="entry name" value="MAJOR FACILITATOR SUPERFAMILY PROTEIN"/>
    <property type="match status" value="1"/>
</dbReference>
<dbReference type="InterPro" id="IPR020846">
    <property type="entry name" value="MFS_dom"/>
</dbReference>
<protein>
    <submittedName>
        <fullName evidence="7">Putative MFS family arabinose efflux permease</fullName>
    </submittedName>
</protein>
<name>A0A542YVQ5_9MICO</name>
<reference evidence="7 8" key="1">
    <citation type="submission" date="2019-06" db="EMBL/GenBank/DDBJ databases">
        <title>Sequencing the genomes of 1000 actinobacteria strains.</title>
        <authorList>
            <person name="Klenk H.-P."/>
        </authorList>
    </citation>
    <scope>NUCLEOTIDE SEQUENCE [LARGE SCALE GENOMIC DNA]</scope>
    <source>
        <strain evidence="7 8">DSM 12335</strain>
    </source>
</reference>
<feature type="transmembrane region" description="Helical" evidence="5">
    <location>
        <begin position="332"/>
        <end position="354"/>
    </location>
</feature>
<dbReference type="InterPro" id="IPR011701">
    <property type="entry name" value="MFS"/>
</dbReference>
<feature type="transmembrane region" description="Helical" evidence="5">
    <location>
        <begin position="366"/>
        <end position="385"/>
    </location>
</feature>
<evidence type="ECO:0000259" key="6">
    <source>
        <dbReference type="PROSITE" id="PS50850"/>
    </source>
</evidence>
<keyword evidence="2 5" id="KW-0812">Transmembrane</keyword>
<keyword evidence="3 5" id="KW-1133">Transmembrane helix</keyword>
<feature type="domain" description="Major facilitator superfamily (MFS) profile" evidence="6">
    <location>
        <begin position="235"/>
        <end position="420"/>
    </location>
</feature>
<proteinExistence type="predicted"/>
<dbReference type="GO" id="GO:0022857">
    <property type="term" value="F:transmembrane transporter activity"/>
    <property type="evidence" value="ECO:0007669"/>
    <property type="project" value="InterPro"/>
</dbReference>
<dbReference type="RefSeq" id="WP_228393483.1">
    <property type="nucleotide sequence ID" value="NZ_BAAAIK010000001.1"/>
</dbReference>
<evidence type="ECO:0000256" key="3">
    <source>
        <dbReference type="ARBA" id="ARBA00022989"/>
    </source>
</evidence>
<comment type="caution">
    <text evidence="7">The sequence shown here is derived from an EMBL/GenBank/DDBJ whole genome shotgun (WGS) entry which is preliminary data.</text>
</comment>
<feature type="transmembrane region" description="Helical" evidence="5">
    <location>
        <begin position="231"/>
        <end position="258"/>
    </location>
</feature>
<dbReference type="InterPro" id="IPR036259">
    <property type="entry name" value="MFS_trans_sf"/>
</dbReference>
<feature type="transmembrane region" description="Helical" evidence="5">
    <location>
        <begin position="82"/>
        <end position="102"/>
    </location>
</feature>
<dbReference type="AlphaFoldDB" id="A0A542YVQ5"/>
<dbReference type="PROSITE" id="PS50850">
    <property type="entry name" value="MFS"/>
    <property type="match status" value="1"/>
</dbReference>
<keyword evidence="4 5" id="KW-0472">Membrane</keyword>
<feature type="transmembrane region" description="Helical" evidence="5">
    <location>
        <begin position="24"/>
        <end position="44"/>
    </location>
</feature>
<evidence type="ECO:0000313" key="8">
    <source>
        <dbReference type="Proteomes" id="UP000319516"/>
    </source>
</evidence>
<feature type="transmembrane region" description="Helical" evidence="5">
    <location>
        <begin position="298"/>
        <end position="320"/>
    </location>
</feature>